<dbReference type="GO" id="GO:0006281">
    <property type="term" value="P:DNA repair"/>
    <property type="evidence" value="ECO:0007669"/>
    <property type="project" value="InterPro"/>
</dbReference>
<keyword evidence="3" id="KW-0808">Transferase</keyword>
<dbReference type="AlphaFoldDB" id="A0A2S8FA08"/>
<organism evidence="3 4">
    <name type="scientific">Blastopirellula marina</name>
    <dbReference type="NCBI Taxonomy" id="124"/>
    <lineage>
        <taxon>Bacteria</taxon>
        <taxon>Pseudomonadati</taxon>
        <taxon>Planctomycetota</taxon>
        <taxon>Planctomycetia</taxon>
        <taxon>Pirellulales</taxon>
        <taxon>Pirellulaceae</taxon>
        <taxon>Blastopirellula</taxon>
    </lineage>
</organism>
<evidence type="ECO:0000256" key="1">
    <source>
        <dbReference type="ARBA" id="ARBA00022763"/>
    </source>
</evidence>
<dbReference type="CDD" id="cd03468">
    <property type="entry name" value="PolY_like"/>
    <property type="match status" value="1"/>
</dbReference>
<accession>A0A2S8FA08</accession>
<dbReference type="InterPro" id="IPR001126">
    <property type="entry name" value="UmuC"/>
</dbReference>
<sequence length="512" mass="59068">MSFLQRPQRILCLWFPDWSVQRLQAIRPELARSVVVLTETTSRGDFVDRGNALAWRRGIRPGMPASEAETLARPSDALVMQSIEPDADRAALLQIALDCEPFSFCIGLEETERPECLWMDVTGIAHFFAGEDALVERLQQTLAKRDYQTRIAIANTIGMAWAVTHCLGPDRATVIVPHDDRDWRTQLPIEGLRISETIRAKLHRLGIQTVGQLRRLDRASLWSRFGEDLLRRIDQLTGERPEMIIPCRPLPKFQVKQSLEYGLTQPERIEQFWRSQLLKLVALLTPTRLGTRHLYCEFMTENCSRYEIHVRLCVAESGANRLAELMRLQLERQRFSAPVTGIQLEARDVAPLECSQQEMFQGTSHEQARQFSQLLDRLSSRLGDEAVARPVRVPTAIPENAVRLVPVTQTKYPTATSHDSLFPLDRPTALFPQPRPIEAIATVPDGPPTVLFWKRSRIDVAHHWGPERIEFGWWLGPFVRRDYYRVASSEGRRLWVFRRLQDGRWFWHGEWF</sequence>
<name>A0A2S8FA08_9BACT</name>
<evidence type="ECO:0000313" key="3">
    <source>
        <dbReference type="EMBL" id="PQO28950.1"/>
    </source>
</evidence>
<evidence type="ECO:0000313" key="4">
    <source>
        <dbReference type="Proteomes" id="UP000239388"/>
    </source>
</evidence>
<dbReference type="OrthoDB" id="9788640at2"/>
<dbReference type="RefSeq" id="WP_105358334.1">
    <property type="nucleotide sequence ID" value="NZ_PUIB01000024.1"/>
</dbReference>
<proteinExistence type="predicted"/>
<dbReference type="GO" id="GO:0016740">
    <property type="term" value="F:transferase activity"/>
    <property type="evidence" value="ECO:0007669"/>
    <property type="project" value="UniProtKB-KW"/>
</dbReference>
<comment type="caution">
    <text evidence="3">The sequence shown here is derived from an EMBL/GenBank/DDBJ whole genome shotgun (WGS) entry which is preliminary data.</text>
</comment>
<dbReference type="SUPFAM" id="SSF56672">
    <property type="entry name" value="DNA/RNA polymerases"/>
    <property type="match status" value="1"/>
</dbReference>
<evidence type="ECO:0000259" key="2">
    <source>
        <dbReference type="Pfam" id="PF00817"/>
    </source>
</evidence>
<reference evidence="3 4" key="1">
    <citation type="submission" date="2018-02" db="EMBL/GenBank/DDBJ databases">
        <title>Comparative genomes isolates from brazilian mangrove.</title>
        <authorList>
            <person name="Araujo J.E."/>
            <person name="Taketani R.G."/>
            <person name="Silva M.C.P."/>
            <person name="Loureco M.V."/>
            <person name="Andreote F.D."/>
        </authorList>
    </citation>
    <scope>NUCLEOTIDE SEQUENCE [LARGE SCALE GENOMIC DNA]</scope>
    <source>
        <strain evidence="3 4">NAP PRIS-MGV</strain>
    </source>
</reference>
<feature type="domain" description="UmuC" evidence="2">
    <location>
        <begin position="18"/>
        <end position="164"/>
    </location>
</feature>
<dbReference type="PANTHER" id="PTHR35369:SF2">
    <property type="entry name" value="BLR3025 PROTEIN"/>
    <property type="match status" value="1"/>
</dbReference>
<dbReference type="Pfam" id="PF00817">
    <property type="entry name" value="IMS"/>
    <property type="match status" value="1"/>
</dbReference>
<dbReference type="EMBL" id="PUIB01000024">
    <property type="protein sequence ID" value="PQO28950.1"/>
    <property type="molecule type" value="Genomic_DNA"/>
</dbReference>
<dbReference type="InterPro" id="IPR043502">
    <property type="entry name" value="DNA/RNA_pol_sf"/>
</dbReference>
<protein>
    <submittedName>
        <fullName evidence="3">Nucleotidyltransferase</fullName>
    </submittedName>
</protein>
<dbReference type="Gene3D" id="1.10.150.20">
    <property type="entry name" value="5' to 3' exonuclease, C-terminal subdomain"/>
    <property type="match status" value="1"/>
</dbReference>
<dbReference type="InterPro" id="IPR050356">
    <property type="entry name" value="SulA_CellDiv_inhibitor"/>
</dbReference>
<gene>
    <name evidence="3" type="ORF">C5Y98_24640</name>
</gene>
<dbReference type="PANTHER" id="PTHR35369">
    <property type="entry name" value="BLR3025 PROTEIN-RELATED"/>
    <property type="match status" value="1"/>
</dbReference>
<keyword evidence="1" id="KW-0227">DNA damage</keyword>
<dbReference type="Proteomes" id="UP000239388">
    <property type="component" value="Unassembled WGS sequence"/>
</dbReference>